<accession>A0A3N1D8H0</accession>
<evidence type="ECO:0000313" key="3">
    <source>
        <dbReference type="Proteomes" id="UP000272400"/>
    </source>
</evidence>
<keyword evidence="1" id="KW-0472">Membrane</keyword>
<keyword evidence="1" id="KW-1133">Transmembrane helix</keyword>
<reference evidence="2 3" key="1">
    <citation type="submission" date="2018-11" db="EMBL/GenBank/DDBJ databases">
        <title>Sequencing the genomes of 1000 actinobacteria strains.</title>
        <authorList>
            <person name="Klenk H.-P."/>
        </authorList>
    </citation>
    <scope>NUCLEOTIDE SEQUENCE [LARGE SCALE GENOMIC DNA]</scope>
    <source>
        <strain evidence="2 3">DSM 44254</strain>
    </source>
</reference>
<name>A0A3N1D8H0_9ACTN</name>
<dbReference type="RefSeq" id="WP_170201697.1">
    <property type="nucleotide sequence ID" value="NZ_RJKE01000001.1"/>
</dbReference>
<organism evidence="2 3">
    <name type="scientific">Actinocorallia herbida</name>
    <dbReference type="NCBI Taxonomy" id="58109"/>
    <lineage>
        <taxon>Bacteria</taxon>
        <taxon>Bacillati</taxon>
        <taxon>Actinomycetota</taxon>
        <taxon>Actinomycetes</taxon>
        <taxon>Streptosporangiales</taxon>
        <taxon>Thermomonosporaceae</taxon>
        <taxon>Actinocorallia</taxon>
    </lineage>
</organism>
<gene>
    <name evidence="2" type="ORF">EDD29_7078</name>
</gene>
<evidence type="ECO:0000256" key="1">
    <source>
        <dbReference type="SAM" id="Phobius"/>
    </source>
</evidence>
<evidence type="ECO:0000313" key="2">
    <source>
        <dbReference type="EMBL" id="ROO89388.1"/>
    </source>
</evidence>
<keyword evidence="1" id="KW-0812">Transmembrane</keyword>
<dbReference type="AlphaFoldDB" id="A0A3N1D8H0"/>
<keyword evidence="3" id="KW-1185">Reference proteome</keyword>
<sequence length="57" mass="6135">MLRVLAYLLAGLVFAFLSWLLAEVGGDGLGLVPLVVSAVLWTAIVGAVLELLRRRRS</sequence>
<dbReference type="Proteomes" id="UP000272400">
    <property type="component" value="Unassembled WGS sequence"/>
</dbReference>
<protein>
    <submittedName>
        <fullName evidence="2">Uncharacterized protein</fullName>
    </submittedName>
</protein>
<feature type="transmembrane region" description="Helical" evidence="1">
    <location>
        <begin position="32"/>
        <end position="52"/>
    </location>
</feature>
<proteinExistence type="predicted"/>
<dbReference type="EMBL" id="RJKE01000001">
    <property type="protein sequence ID" value="ROO89388.1"/>
    <property type="molecule type" value="Genomic_DNA"/>
</dbReference>
<comment type="caution">
    <text evidence="2">The sequence shown here is derived from an EMBL/GenBank/DDBJ whole genome shotgun (WGS) entry which is preliminary data.</text>
</comment>